<sequence length="92" mass="10019">MLGCATSDTLKGGGSCRREVALDSERSDSCTCCYLYLWPGCGCVPCSVPHFTVHKDTERISPDPPERFLLTYSTPQTGLSLLQPGFKGTMQL</sequence>
<organism evidence="1 2">
    <name type="scientific">Eleginops maclovinus</name>
    <name type="common">Patagonian blennie</name>
    <name type="synonym">Eleginus maclovinus</name>
    <dbReference type="NCBI Taxonomy" id="56733"/>
    <lineage>
        <taxon>Eukaryota</taxon>
        <taxon>Metazoa</taxon>
        <taxon>Chordata</taxon>
        <taxon>Craniata</taxon>
        <taxon>Vertebrata</taxon>
        <taxon>Euteleostomi</taxon>
        <taxon>Actinopterygii</taxon>
        <taxon>Neopterygii</taxon>
        <taxon>Teleostei</taxon>
        <taxon>Neoteleostei</taxon>
        <taxon>Acanthomorphata</taxon>
        <taxon>Eupercaria</taxon>
        <taxon>Perciformes</taxon>
        <taxon>Notothenioidei</taxon>
        <taxon>Eleginopidae</taxon>
        <taxon>Eleginops</taxon>
    </lineage>
</organism>
<proteinExistence type="predicted"/>
<reference evidence="1 2" key="2">
    <citation type="journal article" date="2023" name="Mol. Biol. Evol.">
        <title>Genomics of Secondarily Temperate Adaptation in the Only Non-Antarctic Icefish.</title>
        <authorList>
            <person name="Rivera-Colon A.G."/>
            <person name="Rayamajhi N."/>
            <person name="Minhas B.F."/>
            <person name="Madrigal G."/>
            <person name="Bilyk K.T."/>
            <person name="Yoon V."/>
            <person name="Hune M."/>
            <person name="Gregory S."/>
            <person name="Cheng C.H.C."/>
            <person name="Catchen J.M."/>
        </authorList>
    </citation>
    <scope>NUCLEOTIDE SEQUENCE [LARGE SCALE GENOMIC DNA]</scope>
    <source>
        <strain evidence="1">JMC-PN-2008</strain>
    </source>
</reference>
<protein>
    <submittedName>
        <fullName evidence="1">Uncharacterized protein</fullName>
    </submittedName>
</protein>
<comment type="caution">
    <text evidence="1">The sequence shown here is derived from an EMBL/GenBank/DDBJ whole genome shotgun (WGS) entry which is preliminary data.</text>
</comment>
<reference evidence="1 2" key="1">
    <citation type="journal article" date="2023" name="Genes (Basel)">
        <title>Chromosome-Level Genome Assembly and Circadian Gene Repertoire of the Patagonia Blennie Eleginops maclovinus-The Closest Ancestral Proxy of Antarctic Cryonotothenioids.</title>
        <authorList>
            <person name="Cheng C.C."/>
            <person name="Rivera-Colon A.G."/>
            <person name="Minhas B.F."/>
            <person name="Wilson L."/>
            <person name="Rayamajhi N."/>
            <person name="Vargas-Chacoff L."/>
            <person name="Catchen J.M."/>
        </authorList>
    </citation>
    <scope>NUCLEOTIDE SEQUENCE [LARGE SCALE GENOMIC DNA]</scope>
    <source>
        <strain evidence="1">JMC-PN-2008</strain>
    </source>
</reference>
<evidence type="ECO:0000313" key="2">
    <source>
        <dbReference type="Proteomes" id="UP001346869"/>
    </source>
</evidence>
<dbReference type="Proteomes" id="UP001346869">
    <property type="component" value="Unassembled WGS sequence"/>
</dbReference>
<evidence type="ECO:0000313" key="1">
    <source>
        <dbReference type="EMBL" id="KAK5870420.1"/>
    </source>
</evidence>
<dbReference type="AlphaFoldDB" id="A0AAN7Y0P6"/>
<accession>A0AAN7Y0P6</accession>
<name>A0AAN7Y0P6_ELEMC</name>
<gene>
    <name evidence="1" type="ORF">PBY51_025055</name>
</gene>
<dbReference type="EMBL" id="JAUZQC010000006">
    <property type="protein sequence ID" value="KAK5870420.1"/>
    <property type="molecule type" value="Genomic_DNA"/>
</dbReference>
<keyword evidence="2" id="KW-1185">Reference proteome</keyword>